<organism evidence="1">
    <name type="scientific">marine sediment metagenome</name>
    <dbReference type="NCBI Taxonomy" id="412755"/>
    <lineage>
        <taxon>unclassified sequences</taxon>
        <taxon>metagenomes</taxon>
        <taxon>ecological metagenomes</taxon>
    </lineage>
</organism>
<reference evidence="1" key="1">
    <citation type="journal article" date="2015" name="Nature">
        <title>Complex archaea that bridge the gap between prokaryotes and eukaryotes.</title>
        <authorList>
            <person name="Spang A."/>
            <person name="Saw J.H."/>
            <person name="Jorgensen S.L."/>
            <person name="Zaremba-Niedzwiedzka K."/>
            <person name="Martijn J."/>
            <person name="Lind A.E."/>
            <person name="van Eijk R."/>
            <person name="Schleper C."/>
            <person name="Guy L."/>
            <person name="Ettema T.J."/>
        </authorList>
    </citation>
    <scope>NUCLEOTIDE SEQUENCE</scope>
</reference>
<accession>A0A0F9EHU4</accession>
<dbReference type="InterPro" id="IPR051130">
    <property type="entry name" value="Mito_struct-func_regulator"/>
</dbReference>
<dbReference type="PANTHER" id="PTHR43173:SF12">
    <property type="entry name" value="PROTEIN KINASE SUPERFAMILY PROTEIN"/>
    <property type="match status" value="1"/>
</dbReference>
<dbReference type="EMBL" id="LAZR01036942">
    <property type="protein sequence ID" value="KKL23523.1"/>
    <property type="molecule type" value="Genomic_DNA"/>
</dbReference>
<dbReference type="PANTHER" id="PTHR43173">
    <property type="entry name" value="ABC1 FAMILY PROTEIN"/>
    <property type="match status" value="1"/>
</dbReference>
<name>A0A0F9EHU4_9ZZZZ</name>
<proteinExistence type="predicted"/>
<evidence type="ECO:0008006" key="2">
    <source>
        <dbReference type="Google" id="ProtNLM"/>
    </source>
</evidence>
<sequence length="89" mass="10202">MNARDRVRRFFAVSSLAARIYLGYKSISVRQQRFNLPEDEAAARRRAHHAWSAGQLYDLAVRNQGLLIKFGQIIGSRPDLIPDEYVSIL</sequence>
<evidence type="ECO:0000313" key="1">
    <source>
        <dbReference type="EMBL" id="KKL23523.1"/>
    </source>
</evidence>
<feature type="non-terminal residue" evidence="1">
    <location>
        <position position="89"/>
    </location>
</feature>
<protein>
    <recommendedName>
        <fullName evidence="2">ABC1 atypical kinase-like domain-containing protein</fullName>
    </recommendedName>
</protein>
<comment type="caution">
    <text evidence="1">The sequence shown here is derived from an EMBL/GenBank/DDBJ whole genome shotgun (WGS) entry which is preliminary data.</text>
</comment>
<gene>
    <name evidence="1" type="ORF">LCGC14_2424520</name>
</gene>
<dbReference type="AlphaFoldDB" id="A0A0F9EHU4"/>